<accession>V5SBJ5</accession>
<dbReference type="STRING" id="1029756.W911_01750"/>
<dbReference type="PIRSF" id="PIRSF021494">
    <property type="entry name" value="Rv0216_prd"/>
    <property type="match status" value="1"/>
</dbReference>
<dbReference type="AlphaFoldDB" id="V5SBJ5"/>
<dbReference type="PANTHER" id="PTHR43664">
    <property type="entry name" value="MONOAMINE OXIDASE-RELATED"/>
    <property type="match status" value="1"/>
</dbReference>
<reference evidence="1 2" key="1">
    <citation type="journal article" date="2014" name="Genome Announc.">
        <title>Complete Genome Sequence of Hyphomicrobium nitrativorans Strain NL23, a Denitrifying Bacterium Isolated from Biofilm of a Methanol-Fed Denitrification System Treating Seawater at the Montreal Biodome.</title>
        <authorList>
            <person name="Martineau C."/>
            <person name="Villeneuve C."/>
            <person name="Mauffrey F."/>
            <person name="Villemur R."/>
        </authorList>
    </citation>
    <scope>NUCLEOTIDE SEQUENCE [LARGE SCALE GENOMIC DNA]</scope>
    <source>
        <strain evidence="1">NL23</strain>
    </source>
</reference>
<dbReference type="KEGG" id="hni:W911_01750"/>
<dbReference type="PATRIC" id="fig|1029756.8.peg.371"/>
<dbReference type="CDD" id="cd03451">
    <property type="entry name" value="FkbR2"/>
    <property type="match status" value="2"/>
</dbReference>
<proteinExistence type="predicted"/>
<dbReference type="SUPFAM" id="SSF54637">
    <property type="entry name" value="Thioesterase/thiol ester dehydrase-isomerase"/>
    <property type="match status" value="2"/>
</dbReference>
<dbReference type="Pfam" id="PF19315">
    <property type="entry name" value="MC_hydratase"/>
    <property type="match status" value="1"/>
</dbReference>
<keyword evidence="2" id="KW-1185">Reference proteome</keyword>
<evidence type="ECO:0000313" key="1">
    <source>
        <dbReference type="EMBL" id="AHB47405.1"/>
    </source>
</evidence>
<dbReference type="InterPro" id="IPR048274">
    <property type="entry name" value="MC_hydratase"/>
</dbReference>
<dbReference type="RefSeq" id="WP_023785782.1">
    <property type="nucleotide sequence ID" value="NC_022997.1"/>
</dbReference>
<dbReference type="InterPro" id="IPR016790">
    <property type="entry name" value="Thiol_ester_hydratase_Rv0216"/>
</dbReference>
<name>V5SBJ5_9HYPH</name>
<dbReference type="Gene3D" id="3.10.129.10">
    <property type="entry name" value="Hotdog Thioesterase"/>
    <property type="match status" value="1"/>
</dbReference>
<dbReference type="GO" id="GO:0016829">
    <property type="term" value="F:lyase activity"/>
    <property type="evidence" value="ECO:0007669"/>
    <property type="project" value="InterPro"/>
</dbReference>
<dbReference type="EMBL" id="CP006912">
    <property type="protein sequence ID" value="AHB47405.1"/>
    <property type="molecule type" value="Genomic_DNA"/>
</dbReference>
<organism evidence="1 2">
    <name type="scientific">Hyphomicrobium nitrativorans NL23</name>
    <dbReference type="NCBI Taxonomy" id="1029756"/>
    <lineage>
        <taxon>Bacteria</taxon>
        <taxon>Pseudomonadati</taxon>
        <taxon>Pseudomonadota</taxon>
        <taxon>Alphaproteobacteria</taxon>
        <taxon>Hyphomicrobiales</taxon>
        <taxon>Hyphomicrobiaceae</taxon>
        <taxon>Hyphomicrobium</taxon>
    </lineage>
</organism>
<dbReference type="PANTHER" id="PTHR43664:SF1">
    <property type="entry name" value="BETA-METHYLMALYL-COA DEHYDRATASE"/>
    <property type="match status" value="1"/>
</dbReference>
<dbReference type="InterPro" id="IPR029069">
    <property type="entry name" value="HotDog_dom_sf"/>
</dbReference>
<evidence type="ECO:0000313" key="2">
    <source>
        <dbReference type="Proteomes" id="UP000018542"/>
    </source>
</evidence>
<dbReference type="OrthoDB" id="9796589at2"/>
<dbReference type="InterPro" id="IPR052342">
    <property type="entry name" value="MCH/BMMD"/>
</dbReference>
<dbReference type="HOGENOM" id="CLU_067804_0_0_5"/>
<protein>
    <submittedName>
        <fullName evidence="1">MaoC family dehydratase</fullName>
    </submittedName>
</protein>
<gene>
    <name evidence="1" type="ORF">W911_01750</name>
</gene>
<dbReference type="Proteomes" id="UP000018542">
    <property type="component" value="Chromosome"/>
</dbReference>
<sequence>MSKTNPGNFFEDYSVGQILNHATPRTLTEGDVALYTSLYGPRFAVQSSDEFARRLGYPRSPVDDLLLFHVVFGKTVPDVSLNAIANLGYAGGRFLKPAYPGDTLSTVSEVIGLKENSNKETGTVYVRSTGRNQRGEVVLEYTRWVMVRKRDKASPAPEAVVPQLADRVDPKDIGAAVPALDISAYDYAQAGAPYRWGDYEVGEKIDHVDGMTLEEAEHQMATRLYQNTAKVHFNQHTESKGRFGKRIVYGGVTISLARALSFNGLNNAFHIAAINGGRHVAPLFAGDTVYAWSEVLEKAELPGRTDVGALRTRLVAVKNQDASTFPFKKDDGGYADGVILDLDVWLVLPR</sequence>